<dbReference type="AlphaFoldDB" id="A0A409Y1C0"/>
<dbReference type="STRING" id="231916.A0A409Y1C0"/>
<accession>A0A409Y1C0</accession>
<feature type="compositionally biased region" description="Polar residues" evidence="1">
    <location>
        <begin position="1"/>
        <end position="17"/>
    </location>
</feature>
<evidence type="ECO:0000256" key="1">
    <source>
        <dbReference type="SAM" id="MobiDB-lite"/>
    </source>
</evidence>
<evidence type="ECO:0000313" key="2">
    <source>
        <dbReference type="EMBL" id="PPQ96807.1"/>
    </source>
</evidence>
<comment type="caution">
    <text evidence="2">The sequence shown here is derived from an EMBL/GenBank/DDBJ whole genome shotgun (WGS) entry which is preliminary data.</text>
</comment>
<dbReference type="EMBL" id="NHYE01001322">
    <property type="protein sequence ID" value="PPQ96807.1"/>
    <property type="molecule type" value="Genomic_DNA"/>
</dbReference>
<name>A0A409Y1C0_9AGAR</name>
<protein>
    <submittedName>
        <fullName evidence="2">Uncharacterized protein</fullName>
    </submittedName>
</protein>
<dbReference type="OrthoDB" id="10261384at2759"/>
<dbReference type="InParanoid" id="A0A409Y1C0"/>
<proteinExistence type="predicted"/>
<feature type="region of interest" description="Disordered" evidence="1">
    <location>
        <begin position="55"/>
        <end position="79"/>
    </location>
</feature>
<sequence>MQSTALPTSASQATANSGPADPALDEACRILTISSSLDAARRFVGPDPLVRPAVVVQDLSPSSSSSSSPSPPHPTENATIIPYTLSNRYYTADLHFALRAVDGFSLQTFFGQSRGGGGAGERRAPAVIFVWAHGEPYTKHIHHLSQALQSSGYEPE</sequence>
<keyword evidence="3" id="KW-1185">Reference proteome</keyword>
<evidence type="ECO:0000313" key="3">
    <source>
        <dbReference type="Proteomes" id="UP000284706"/>
    </source>
</evidence>
<organism evidence="2 3">
    <name type="scientific">Gymnopilus dilepis</name>
    <dbReference type="NCBI Taxonomy" id="231916"/>
    <lineage>
        <taxon>Eukaryota</taxon>
        <taxon>Fungi</taxon>
        <taxon>Dikarya</taxon>
        <taxon>Basidiomycota</taxon>
        <taxon>Agaricomycotina</taxon>
        <taxon>Agaricomycetes</taxon>
        <taxon>Agaricomycetidae</taxon>
        <taxon>Agaricales</taxon>
        <taxon>Agaricineae</taxon>
        <taxon>Hymenogastraceae</taxon>
        <taxon>Gymnopilus</taxon>
    </lineage>
</organism>
<feature type="non-terminal residue" evidence="2">
    <location>
        <position position="156"/>
    </location>
</feature>
<dbReference type="Proteomes" id="UP000284706">
    <property type="component" value="Unassembled WGS sequence"/>
</dbReference>
<reference evidence="2 3" key="1">
    <citation type="journal article" date="2018" name="Evol. Lett.">
        <title>Horizontal gene cluster transfer increased hallucinogenic mushroom diversity.</title>
        <authorList>
            <person name="Reynolds H.T."/>
            <person name="Vijayakumar V."/>
            <person name="Gluck-Thaler E."/>
            <person name="Korotkin H.B."/>
            <person name="Matheny P.B."/>
            <person name="Slot J.C."/>
        </authorList>
    </citation>
    <scope>NUCLEOTIDE SEQUENCE [LARGE SCALE GENOMIC DNA]</scope>
    <source>
        <strain evidence="2 3">SRW20</strain>
    </source>
</reference>
<feature type="region of interest" description="Disordered" evidence="1">
    <location>
        <begin position="1"/>
        <end position="21"/>
    </location>
</feature>
<gene>
    <name evidence="2" type="ORF">CVT26_006232</name>
</gene>